<keyword evidence="2" id="KW-1185">Reference proteome</keyword>
<comment type="caution">
    <text evidence="1">The sequence shown here is derived from an EMBL/GenBank/DDBJ whole genome shotgun (WGS) entry which is preliminary data.</text>
</comment>
<proteinExistence type="predicted"/>
<name>A0AAN7V0R1_9PEZI</name>
<gene>
    <name evidence="1" type="ORF">RRF57_013398</name>
</gene>
<sequence>MSFELLDLFKVSFGREIPHNEFESCQTPGDILRLINRQVPPQLAHLVKKVQPIASKWLTTTRRGPDTAEPIYLIHDGSGVCSAYSTMSGLGRTVLRFSCDPENRFESISDMAECYTRTS</sequence>
<dbReference type="AlphaFoldDB" id="A0AAN7V0R1"/>
<reference evidence="1 2" key="1">
    <citation type="submission" date="2023-10" db="EMBL/GenBank/DDBJ databases">
        <title>Draft genome sequence of Xylaria bambusicola isolate GMP-LS, the root and basal stem rot pathogen of sugarcane in Indonesia.</title>
        <authorList>
            <person name="Selvaraj P."/>
            <person name="Muralishankar V."/>
            <person name="Muruganantham S."/>
            <person name="Sp S."/>
            <person name="Haryani S."/>
            <person name="Lau K.J.X."/>
            <person name="Naqvi N.I."/>
        </authorList>
    </citation>
    <scope>NUCLEOTIDE SEQUENCE [LARGE SCALE GENOMIC DNA]</scope>
    <source>
        <strain evidence="1">GMP-LS</strain>
    </source>
</reference>
<organism evidence="1 2">
    <name type="scientific">Xylaria bambusicola</name>
    <dbReference type="NCBI Taxonomy" id="326684"/>
    <lineage>
        <taxon>Eukaryota</taxon>
        <taxon>Fungi</taxon>
        <taxon>Dikarya</taxon>
        <taxon>Ascomycota</taxon>
        <taxon>Pezizomycotina</taxon>
        <taxon>Sordariomycetes</taxon>
        <taxon>Xylariomycetidae</taxon>
        <taxon>Xylariales</taxon>
        <taxon>Xylariaceae</taxon>
        <taxon>Xylaria</taxon>
    </lineage>
</organism>
<evidence type="ECO:0000313" key="2">
    <source>
        <dbReference type="Proteomes" id="UP001305414"/>
    </source>
</evidence>
<dbReference type="Proteomes" id="UP001305414">
    <property type="component" value="Unassembled WGS sequence"/>
</dbReference>
<accession>A0AAN7V0R1</accession>
<dbReference type="Gene3D" id="3.40.50.1820">
    <property type="entry name" value="alpha/beta hydrolase"/>
    <property type="match status" value="1"/>
</dbReference>
<protein>
    <submittedName>
        <fullName evidence="1">Uncharacterized protein</fullName>
    </submittedName>
</protein>
<evidence type="ECO:0000313" key="1">
    <source>
        <dbReference type="EMBL" id="KAK5637683.1"/>
    </source>
</evidence>
<dbReference type="InterPro" id="IPR029058">
    <property type="entry name" value="AB_hydrolase_fold"/>
</dbReference>
<dbReference type="EMBL" id="JAWHQM010000233">
    <property type="protein sequence ID" value="KAK5637683.1"/>
    <property type="molecule type" value="Genomic_DNA"/>
</dbReference>